<evidence type="ECO:0000256" key="3">
    <source>
        <dbReference type="ARBA" id="ARBA00023082"/>
    </source>
</evidence>
<dbReference type="InterPro" id="IPR039425">
    <property type="entry name" value="RNA_pol_sigma-70-like"/>
</dbReference>
<dbReference type="PANTHER" id="PTHR43133">
    <property type="entry name" value="RNA POLYMERASE ECF-TYPE SIGMA FACTO"/>
    <property type="match status" value="1"/>
</dbReference>
<dbReference type="InterPro" id="IPR013249">
    <property type="entry name" value="RNA_pol_sigma70_r4_t2"/>
</dbReference>
<dbReference type="Pfam" id="PF08281">
    <property type="entry name" value="Sigma70_r4_2"/>
    <property type="match status" value="1"/>
</dbReference>
<dbReference type="InterPro" id="IPR013325">
    <property type="entry name" value="RNA_pol_sigma_r2"/>
</dbReference>
<dbReference type="CDD" id="cd06171">
    <property type="entry name" value="Sigma70_r4"/>
    <property type="match status" value="1"/>
</dbReference>
<evidence type="ECO:0000256" key="2">
    <source>
        <dbReference type="ARBA" id="ARBA00023015"/>
    </source>
</evidence>
<dbReference type="Gene3D" id="1.10.10.10">
    <property type="entry name" value="Winged helix-like DNA-binding domain superfamily/Winged helix DNA-binding domain"/>
    <property type="match status" value="1"/>
</dbReference>
<proteinExistence type="inferred from homology"/>
<feature type="region of interest" description="Disordered" evidence="6">
    <location>
        <begin position="81"/>
        <end position="101"/>
    </location>
</feature>
<evidence type="ECO:0000313" key="10">
    <source>
        <dbReference type="Proteomes" id="UP001500979"/>
    </source>
</evidence>
<dbReference type="SUPFAM" id="SSF88946">
    <property type="entry name" value="Sigma2 domain of RNA polymerase sigma factors"/>
    <property type="match status" value="1"/>
</dbReference>
<dbReference type="InterPro" id="IPR007627">
    <property type="entry name" value="RNA_pol_sigma70_r2"/>
</dbReference>
<evidence type="ECO:0000256" key="6">
    <source>
        <dbReference type="SAM" id="MobiDB-lite"/>
    </source>
</evidence>
<evidence type="ECO:0000256" key="1">
    <source>
        <dbReference type="ARBA" id="ARBA00010641"/>
    </source>
</evidence>
<evidence type="ECO:0000256" key="5">
    <source>
        <dbReference type="ARBA" id="ARBA00023163"/>
    </source>
</evidence>
<dbReference type="InterPro" id="IPR014284">
    <property type="entry name" value="RNA_pol_sigma-70_dom"/>
</dbReference>
<name>A0ABN3VM96_9PSEU</name>
<dbReference type="InterPro" id="IPR013324">
    <property type="entry name" value="RNA_pol_sigma_r3/r4-like"/>
</dbReference>
<comment type="caution">
    <text evidence="9">The sequence shown here is derived from an EMBL/GenBank/DDBJ whole genome shotgun (WGS) entry which is preliminary data.</text>
</comment>
<dbReference type="InterPro" id="IPR036388">
    <property type="entry name" value="WH-like_DNA-bd_sf"/>
</dbReference>
<dbReference type="InterPro" id="IPR014325">
    <property type="entry name" value="RNA_pol_sigma-E_actinobac"/>
</dbReference>
<dbReference type="Gene3D" id="1.10.1740.10">
    <property type="match status" value="1"/>
</dbReference>
<sequence>MRAEKEQSFREFARDRAQPLRRSAYLLCGDWHLAEDLVQNAFIKLYRAWRRVDETTADAYARRTLLRVWLDERRKPWRRAEQRDGVVPDSGDHLSDPAVAGQRARDRDLVLRALAEVPPRQRAVLVLRYWEDLPTAEVAAALRCSEGTVKSQASRGLRHLREAIARTDSELAGAVARRSE</sequence>
<evidence type="ECO:0000313" key="9">
    <source>
        <dbReference type="EMBL" id="GAA2815213.1"/>
    </source>
</evidence>
<feature type="domain" description="RNA polymerase sigma-70 region 2" evidence="7">
    <location>
        <begin position="17"/>
        <end position="78"/>
    </location>
</feature>
<dbReference type="PANTHER" id="PTHR43133:SF50">
    <property type="entry name" value="ECF RNA POLYMERASE SIGMA FACTOR SIGM"/>
    <property type="match status" value="1"/>
</dbReference>
<feature type="domain" description="RNA polymerase sigma factor 70 region 4 type 2" evidence="8">
    <location>
        <begin position="108"/>
        <end position="160"/>
    </location>
</feature>
<dbReference type="NCBIfam" id="TIGR02983">
    <property type="entry name" value="SigE-fam_strep"/>
    <property type="match status" value="1"/>
</dbReference>
<evidence type="ECO:0000259" key="8">
    <source>
        <dbReference type="Pfam" id="PF08281"/>
    </source>
</evidence>
<keyword evidence="2" id="KW-0805">Transcription regulation</keyword>
<gene>
    <name evidence="9" type="ORF">GCM10010470_58290</name>
</gene>
<reference evidence="9 10" key="1">
    <citation type="journal article" date="2019" name="Int. J. Syst. Evol. Microbiol.">
        <title>The Global Catalogue of Microorganisms (GCM) 10K type strain sequencing project: providing services to taxonomists for standard genome sequencing and annotation.</title>
        <authorList>
            <consortium name="The Broad Institute Genomics Platform"/>
            <consortium name="The Broad Institute Genome Sequencing Center for Infectious Disease"/>
            <person name="Wu L."/>
            <person name="Ma J."/>
        </authorList>
    </citation>
    <scope>NUCLEOTIDE SEQUENCE [LARGE SCALE GENOMIC DNA]</scope>
    <source>
        <strain evidence="9 10">JCM 9383</strain>
    </source>
</reference>
<dbReference type="EMBL" id="BAAAUX010000029">
    <property type="protein sequence ID" value="GAA2815213.1"/>
    <property type="molecule type" value="Genomic_DNA"/>
</dbReference>
<dbReference type="NCBIfam" id="TIGR02937">
    <property type="entry name" value="sigma70-ECF"/>
    <property type="match status" value="1"/>
</dbReference>
<accession>A0ABN3VM96</accession>
<feature type="compositionally biased region" description="Basic and acidic residues" evidence="6">
    <location>
        <begin position="81"/>
        <end position="95"/>
    </location>
</feature>
<keyword evidence="10" id="KW-1185">Reference proteome</keyword>
<protein>
    <submittedName>
        <fullName evidence="9">SigE family RNA polymerase sigma factor</fullName>
    </submittedName>
</protein>
<dbReference type="Proteomes" id="UP001500979">
    <property type="component" value="Unassembled WGS sequence"/>
</dbReference>
<keyword evidence="4" id="KW-0238">DNA-binding</keyword>
<dbReference type="RefSeq" id="WP_344685172.1">
    <property type="nucleotide sequence ID" value="NZ_BAAAUX010000029.1"/>
</dbReference>
<keyword evidence="3" id="KW-0731">Sigma factor</keyword>
<evidence type="ECO:0000256" key="4">
    <source>
        <dbReference type="ARBA" id="ARBA00023125"/>
    </source>
</evidence>
<evidence type="ECO:0000259" key="7">
    <source>
        <dbReference type="Pfam" id="PF04542"/>
    </source>
</evidence>
<comment type="similarity">
    <text evidence="1">Belongs to the sigma-70 factor family. ECF subfamily.</text>
</comment>
<dbReference type="SUPFAM" id="SSF88659">
    <property type="entry name" value="Sigma3 and sigma4 domains of RNA polymerase sigma factors"/>
    <property type="match status" value="1"/>
</dbReference>
<dbReference type="Pfam" id="PF04542">
    <property type="entry name" value="Sigma70_r2"/>
    <property type="match status" value="1"/>
</dbReference>
<organism evidence="9 10">
    <name type="scientific">Saccharopolyspora taberi</name>
    <dbReference type="NCBI Taxonomy" id="60895"/>
    <lineage>
        <taxon>Bacteria</taxon>
        <taxon>Bacillati</taxon>
        <taxon>Actinomycetota</taxon>
        <taxon>Actinomycetes</taxon>
        <taxon>Pseudonocardiales</taxon>
        <taxon>Pseudonocardiaceae</taxon>
        <taxon>Saccharopolyspora</taxon>
    </lineage>
</organism>
<keyword evidence="5" id="KW-0804">Transcription</keyword>